<reference evidence="3 4" key="1">
    <citation type="submission" date="2016-07" db="EMBL/GenBank/DDBJ databases">
        <title>Multiple horizontal gene transfer events from other fungi enriched the ability of initially mycotrophic Trichoderma (Ascomycota) to feed on dead plant biomass.</title>
        <authorList>
            <consortium name="DOE Joint Genome Institute"/>
            <person name="Aerts A."/>
            <person name="Atanasova L."/>
            <person name="Chenthamara K."/>
            <person name="Zhang J."/>
            <person name="Grujic M."/>
            <person name="Henrissat B."/>
            <person name="Kuo A."/>
            <person name="Salamov A."/>
            <person name="Lipzen A."/>
            <person name="Labutti K."/>
            <person name="Barry K."/>
            <person name="Miao Y."/>
            <person name="Rahimi M.J."/>
            <person name="Shen Q."/>
            <person name="Grigoriev I.V."/>
            <person name="Kubicek C.P."/>
            <person name="Druzhinina I.S."/>
        </authorList>
    </citation>
    <scope>NUCLEOTIDE SEQUENCE [LARGE SCALE GENOMIC DNA]</scope>
    <source>
        <strain evidence="3 4">ATCC 18648</strain>
    </source>
</reference>
<dbReference type="Proteomes" id="UP000240760">
    <property type="component" value="Unassembled WGS sequence"/>
</dbReference>
<keyword evidence="2" id="KW-1133">Transmembrane helix</keyword>
<keyword evidence="4" id="KW-1185">Reference proteome</keyword>
<gene>
    <name evidence="3" type="ORF">M440DRAFT_1166628</name>
</gene>
<dbReference type="EMBL" id="KZ679128">
    <property type="protein sequence ID" value="PTB79314.1"/>
    <property type="molecule type" value="Genomic_DNA"/>
</dbReference>
<evidence type="ECO:0000256" key="1">
    <source>
        <dbReference type="SAM" id="MobiDB-lite"/>
    </source>
</evidence>
<evidence type="ECO:0000313" key="4">
    <source>
        <dbReference type="Proteomes" id="UP000240760"/>
    </source>
</evidence>
<dbReference type="AlphaFoldDB" id="A0A2T4CCQ5"/>
<proteinExistence type="predicted"/>
<organism evidence="3 4">
    <name type="scientific">Trichoderma longibrachiatum ATCC 18648</name>
    <dbReference type="NCBI Taxonomy" id="983965"/>
    <lineage>
        <taxon>Eukaryota</taxon>
        <taxon>Fungi</taxon>
        <taxon>Dikarya</taxon>
        <taxon>Ascomycota</taxon>
        <taxon>Pezizomycotina</taxon>
        <taxon>Sordariomycetes</taxon>
        <taxon>Hypocreomycetidae</taxon>
        <taxon>Hypocreales</taxon>
        <taxon>Hypocreaceae</taxon>
        <taxon>Trichoderma</taxon>
    </lineage>
</organism>
<keyword evidence="2" id="KW-0812">Transmembrane</keyword>
<feature type="region of interest" description="Disordered" evidence="1">
    <location>
        <begin position="1"/>
        <end position="30"/>
    </location>
</feature>
<name>A0A2T4CCQ5_TRILO</name>
<sequence length="249" mass="29185">MMPRGRKKTQRREEAGTGTGKRTRKRVEAQEGPGLETFEVGWTWMRCEDLQAAPLARVLSCVPCRALSGEVRVRKVGRPWSKLQRFFSEELPPGFGFAVQAEAEGQQREQQTTQKKHQWKRWRFMVQVALKAGRRKKNAQKVRLRLRSKSVDQRGLTRRKAARKSTVLLAATGGVVTFWGFGWRCRYLWAEYRRWWAQPWKCRVAARWRRGGYFAASYRQEDHRLSVNIFSIRTVRRLATNNLELSFAI</sequence>
<keyword evidence="2" id="KW-0472">Membrane</keyword>
<evidence type="ECO:0000313" key="3">
    <source>
        <dbReference type="EMBL" id="PTB79314.1"/>
    </source>
</evidence>
<evidence type="ECO:0000256" key="2">
    <source>
        <dbReference type="SAM" id="Phobius"/>
    </source>
</evidence>
<protein>
    <submittedName>
        <fullName evidence="3">Uncharacterized protein</fullName>
    </submittedName>
</protein>
<feature type="transmembrane region" description="Helical" evidence="2">
    <location>
        <begin position="166"/>
        <end position="183"/>
    </location>
</feature>
<accession>A0A2T4CCQ5</accession>
<feature type="compositionally biased region" description="Basic residues" evidence="1">
    <location>
        <begin position="1"/>
        <end position="10"/>
    </location>
</feature>